<dbReference type="EMBL" id="BAAAKJ010000099">
    <property type="protein sequence ID" value="GAA1390646.1"/>
    <property type="molecule type" value="Genomic_DNA"/>
</dbReference>
<feature type="chain" id="PRO_5047239309" description="Polysaccharide lyase-like protein" evidence="1">
    <location>
        <begin position="30"/>
        <end position="243"/>
    </location>
</feature>
<name>A0ABN1XX54_9ACTN</name>
<feature type="signal peptide" evidence="1">
    <location>
        <begin position="1"/>
        <end position="29"/>
    </location>
</feature>
<evidence type="ECO:0000256" key="1">
    <source>
        <dbReference type="SAM" id="SignalP"/>
    </source>
</evidence>
<protein>
    <recommendedName>
        <fullName evidence="4">Polysaccharide lyase-like protein</fullName>
    </recommendedName>
</protein>
<keyword evidence="3" id="KW-1185">Reference proteome</keyword>
<organism evidence="2 3">
    <name type="scientific">Kitasatospora putterlickiae</name>
    <dbReference type="NCBI Taxonomy" id="221725"/>
    <lineage>
        <taxon>Bacteria</taxon>
        <taxon>Bacillati</taxon>
        <taxon>Actinomycetota</taxon>
        <taxon>Actinomycetes</taxon>
        <taxon>Kitasatosporales</taxon>
        <taxon>Streptomycetaceae</taxon>
        <taxon>Kitasatospora</taxon>
    </lineage>
</organism>
<dbReference type="Pfam" id="PF14099">
    <property type="entry name" value="Polysacc_lyase"/>
    <property type="match status" value="1"/>
</dbReference>
<dbReference type="PROSITE" id="PS51257">
    <property type="entry name" value="PROKAR_LIPOPROTEIN"/>
    <property type="match status" value="1"/>
</dbReference>
<proteinExistence type="predicted"/>
<reference evidence="2 3" key="1">
    <citation type="journal article" date="2019" name="Int. J. Syst. Evol. Microbiol.">
        <title>The Global Catalogue of Microorganisms (GCM) 10K type strain sequencing project: providing services to taxonomists for standard genome sequencing and annotation.</title>
        <authorList>
            <consortium name="The Broad Institute Genomics Platform"/>
            <consortium name="The Broad Institute Genome Sequencing Center for Infectious Disease"/>
            <person name="Wu L."/>
            <person name="Ma J."/>
        </authorList>
    </citation>
    <scope>NUCLEOTIDE SEQUENCE [LARGE SCALE GENOMIC DNA]</scope>
    <source>
        <strain evidence="2 3">JCM 12393</strain>
    </source>
</reference>
<evidence type="ECO:0000313" key="2">
    <source>
        <dbReference type="EMBL" id="GAA1390646.1"/>
    </source>
</evidence>
<evidence type="ECO:0000313" key="3">
    <source>
        <dbReference type="Proteomes" id="UP001499863"/>
    </source>
</evidence>
<dbReference type="InterPro" id="IPR025975">
    <property type="entry name" value="Polysacc_lyase"/>
</dbReference>
<sequence>MSLPSRHRRTTTGVVAATVLALSCGWATASGSAAETGTVLWTPSTAKGPSSFTAVQCAAGDFGVVKDPVKGSVWRAFQAAGQERCETLSPDLKEGDTFYLGWSSKVDIKDTGSRYVFQLKCSPSTGTANHPIEIDATAGRVRLQEWDTDHVAHTLWTAPTANDQWHSYALKIRLGRTDGTIDFWFDGVKQTFTTGSGTFEGTTWDGVRNYLKWGSYHLSTGDASNTFTSPVMATTLEAATAGS</sequence>
<keyword evidence="1" id="KW-0732">Signal</keyword>
<evidence type="ECO:0008006" key="4">
    <source>
        <dbReference type="Google" id="ProtNLM"/>
    </source>
</evidence>
<accession>A0ABN1XX54</accession>
<dbReference type="RefSeq" id="WP_344331539.1">
    <property type="nucleotide sequence ID" value="NZ_BAAAKJ010000099.1"/>
</dbReference>
<dbReference type="Proteomes" id="UP001499863">
    <property type="component" value="Unassembled WGS sequence"/>
</dbReference>
<comment type="caution">
    <text evidence="2">The sequence shown here is derived from an EMBL/GenBank/DDBJ whole genome shotgun (WGS) entry which is preliminary data.</text>
</comment>
<gene>
    <name evidence="2" type="ORF">GCM10009639_19640</name>
</gene>